<dbReference type="Proteomes" id="UP000032046">
    <property type="component" value="Unassembled WGS sequence"/>
</dbReference>
<sequence>MSLMAFTTVYAQEEEELETDLTTLQFVDADGNVIADGATVNFAPTDPEETPGGFEIKPGIFVENLTDEPVYTAAQVNITAMSSGSLMCCFPANCYNKFELEEFTTDPSEPIQAKAKHSLNTEWYAEAYGSCTASFQLKIYEATLAPGQFVPTKDLIANGPKITVNFIYNDPASINGVSNDGAKAVAFYNANGQQINNLQKGLNFIKYSNGKTVKTVIK</sequence>
<accession>A0A0D0IST8</accession>
<reference evidence="1 2" key="1">
    <citation type="submission" date="2015-01" db="EMBL/GenBank/DDBJ databases">
        <title>Comparative genomics of non-oral Prevotella species.</title>
        <authorList>
            <person name="Accetto T."/>
            <person name="Nograsek B."/>
            <person name="Avgustin G."/>
        </authorList>
    </citation>
    <scope>NUCLEOTIDE SEQUENCE [LARGE SCALE GENOMIC DNA]</scope>
    <source>
        <strain evidence="1 2">P5-119</strain>
    </source>
</reference>
<evidence type="ECO:0000313" key="2">
    <source>
        <dbReference type="Proteomes" id="UP000032046"/>
    </source>
</evidence>
<evidence type="ECO:0000313" key="1">
    <source>
        <dbReference type="EMBL" id="KIP59668.1"/>
    </source>
</evidence>
<proteinExistence type="predicted"/>
<gene>
    <name evidence="1" type="ORF">ST44_12970</name>
</gene>
<dbReference type="AlphaFoldDB" id="A0A0D0IST8"/>
<comment type="caution">
    <text evidence="1">The sequence shown here is derived from an EMBL/GenBank/DDBJ whole genome shotgun (WGS) entry which is preliminary data.</text>
</comment>
<dbReference type="STRING" id="1602171.ST44_12970"/>
<organism evidence="1 2">
    <name type="scientific">Prevotella pectinovora</name>
    <dbReference type="NCBI Taxonomy" id="1602169"/>
    <lineage>
        <taxon>Bacteria</taxon>
        <taxon>Pseudomonadati</taxon>
        <taxon>Bacteroidota</taxon>
        <taxon>Bacteroidia</taxon>
        <taxon>Bacteroidales</taxon>
        <taxon>Prevotellaceae</taxon>
        <taxon>Prevotella</taxon>
    </lineage>
</organism>
<dbReference type="EMBL" id="JXQK01000091">
    <property type="protein sequence ID" value="KIP59668.1"/>
    <property type="molecule type" value="Genomic_DNA"/>
</dbReference>
<evidence type="ECO:0008006" key="3">
    <source>
        <dbReference type="Google" id="ProtNLM"/>
    </source>
</evidence>
<protein>
    <recommendedName>
        <fullName evidence="3">Lipocalin-like domain-containing protein</fullName>
    </recommendedName>
</protein>
<name>A0A0D0IST8_9BACT</name>
<keyword evidence="2" id="KW-1185">Reference proteome</keyword>